<evidence type="ECO:0000259" key="2">
    <source>
        <dbReference type="Pfam" id="PF04195"/>
    </source>
</evidence>
<evidence type="ECO:0000256" key="1">
    <source>
        <dbReference type="SAM" id="MobiDB-lite"/>
    </source>
</evidence>
<keyword evidence="4" id="KW-1185">Reference proteome</keyword>
<dbReference type="Proteomes" id="UP000652761">
    <property type="component" value="Unassembled WGS sequence"/>
</dbReference>
<proteinExistence type="predicted"/>
<dbReference type="EMBL" id="NMUH01000049">
    <property type="protein sequence ID" value="MQL69854.1"/>
    <property type="molecule type" value="Genomic_DNA"/>
</dbReference>
<dbReference type="AlphaFoldDB" id="A0A843TJY3"/>
<feature type="region of interest" description="Disordered" evidence="1">
    <location>
        <begin position="385"/>
        <end position="408"/>
    </location>
</feature>
<protein>
    <recommendedName>
        <fullName evidence="2">Transposase (putative) gypsy type domain-containing protein</fullName>
    </recommendedName>
</protein>
<comment type="caution">
    <text evidence="3">The sequence shown here is derived from an EMBL/GenBank/DDBJ whole genome shotgun (WGS) entry which is preliminary data.</text>
</comment>
<organism evidence="3 4">
    <name type="scientific">Colocasia esculenta</name>
    <name type="common">Wild taro</name>
    <name type="synonym">Arum esculentum</name>
    <dbReference type="NCBI Taxonomy" id="4460"/>
    <lineage>
        <taxon>Eukaryota</taxon>
        <taxon>Viridiplantae</taxon>
        <taxon>Streptophyta</taxon>
        <taxon>Embryophyta</taxon>
        <taxon>Tracheophyta</taxon>
        <taxon>Spermatophyta</taxon>
        <taxon>Magnoliopsida</taxon>
        <taxon>Liliopsida</taxon>
        <taxon>Araceae</taxon>
        <taxon>Aroideae</taxon>
        <taxon>Colocasieae</taxon>
        <taxon>Colocasia</taxon>
    </lineage>
</organism>
<accession>A0A843TJY3</accession>
<dbReference type="InterPro" id="IPR007321">
    <property type="entry name" value="Transposase_28"/>
</dbReference>
<feature type="domain" description="Transposase (putative) gypsy type" evidence="2">
    <location>
        <begin position="24"/>
        <end position="71"/>
    </location>
</feature>
<dbReference type="OrthoDB" id="687305at2759"/>
<reference evidence="3" key="1">
    <citation type="submission" date="2017-07" db="EMBL/GenBank/DDBJ databases">
        <title>Taro Niue Genome Assembly and Annotation.</title>
        <authorList>
            <person name="Atibalentja N."/>
            <person name="Keating K."/>
            <person name="Fields C.J."/>
        </authorList>
    </citation>
    <scope>NUCLEOTIDE SEQUENCE</scope>
    <source>
        <strain evidence="3">Niue_2</strain>
        <tissue evidence="3">Leaf</tissue>
    </source>
</reference>
<gene>
    <name evidence="3" type="ORF">Taro_002175</name>
</gene>
<evidence type="ECO:0000313" key="3">
    <source>
        <dbReference type="EMBL" id="MQL69854.1"/>
    </source>
</evidence>
<name>A0A843TJY3_COLES</name>
<evidence type="ECO:0000313" key="4">
    <source>
        <dbReference type="Proteomes" id="UP000652761"/>
    </source>
</evidence>
<feature type="compositionally biased region" description="Basic and acidic residues" evidence="1">
    <location>
        <begin position="487"/>
        <end position="506"/>
    </location>
</feature>
<dbReference type="Pfam" id="PF04195">
    <property type="entry name" value="Transposase_28"/>
    <property type="match status" value="1"/>
</dbReference>
<feature type="region of interest" description="Disordered" evidence="1">
    <location>
        <begin position="482"/>
        <end position="508"/>
    </location>
</feature>
<sequence length="655" mass="73337">MYLMDKPECFTLSLDILEVGFRLARDMLNAWKITPIQLTPNSWRTIGVFYIMCQKKGVQVTANLFRNHFSLASSPQSGNAVMYTKHQTNKMQIHFSECHYNNKGWMGRIFFIGRRKGVEAPKWGFPTRVCEPMRKDIAPFLIQDIAKVSTELSSMLVDHSDLYLSEYKLVKYGLNRAWDATELAAGRDQKDLSTYATQITGRSYLTYLGEDVPPTAVGAGRPLKISLRKETVAPKAVARVPHQEAEDEEDAAPQLRLRKKRKLVKVAEQERPRTPAMMEPLIVKGMLSELGLGADVVIVGDHSNRDSFKELFGALMPLVPVGGNGEEVAAEAAPVAVEGVPSTVATVAAYAAKQTQDSTPTSEPTAVDPTAELAFAIVAEHAFNRSQRDGDPARGTCEGHRGHGDNGPFVISELVAETASGREGSDEDRTTLAQVFAVRVPAPPSAVRMEAILERLQEGPSARSLPPCPTAEQLEVLMRCQGLSSKETPERAEDRGRQERSLSKDDTELDVDELTNGILRSVEALRRLALWVQDHRHLWDVEIAFSAEREEQHHHQEAEQWKENDDLQAALKAAERELAVIKMKKAALVGFVQEAEARCHAPIFSSRINTRMHERYKETYAREHDDNACFSNKLNRGIERMTYQIKYRIAYTMDR</sequence>
<feature type="compositionally biased region" description="Basic and acidic residues" evidence="1">
    <location>
        <begin position="385"/>
        <end position="404"/>
    </location>
</feature>